<keyword evidence="2" id="KW-1185">Reference proteome</keyword>
<dbReference type="EMBL" id="JAFCIX010000365">
    <property type="protein sequence ID" value="KAH6592905.1"/>
    <property type="molecule type" value="Genomic_DNA"/>
</dbReference>
<proteinExistence type="predicted"/>
<name>A0ABQ8F6K9_9FUNG</name>
<accession>A0ABQ8F6K9</accession>
<sequence>MKHRSSSLRVIIPVFQPLYTPPVQAVPNTLPFLSPPVSHVQQYRQYHPLRRSSCVYACPTAPHQPLRLLNKAPLSDTWQASHAAEAAHVKMYTLSSATTCVSSCRPSAASTILLEHPFSELSRNASNPTPKEGSGSRCAELIDRFLAELDITIDAHAKESMSSSVCA</sequence>
<comment type="caution">
    <text evidence="1">The sequence shown here is derived from an EMBL/GenBank/DDBJ whole genome shotgun (WGS) entry which is preliminary data.</text>
</comment>
<protein>
    <submittedName>
        <fullName evidence="1">Uncharacterized protein</fullName>
    </submittedName>
</protein>
<reference evidence="1 2" key="1">
    <citation type="submission" date="2021-02" db="EMBL/GenBank/DDBJ databases">
        <title>Variation within the Batrachochytrium salamandrivorans European outbreak.</title>
        <authorList>
            <person name="Kelly M."/>
            <person name="Pasmans F."/>
            <person name="Shea T.P."/>
            <person name="Munoz J.F."/>
            <person name="Carranza S."/>
            <person name="Cuomo C.A."/>
            <person name="Martel A."/>
        </authorList>
    </citation>
    <scope>NUCLEOTIDE SEQUENCE [LARGE SCALE GENOMIC DNA]</scope>
    <source>
        <strain evidence="1 2">AMFP18/2</strain>
    </source>
</reference>
<evidence type="ECO:0000313" key="2">
    <source>
        <dbReference type="Proteomes" id="UP001648503"/>
    </source>
</evidence>
<gene>
    <name evidence="1" type="ORF">BASA50_007743</name>
</gene>
<dbReference type="Proteomes" id="UP001648503">
    <property type="component" value="Unassembled WGS sequence"/>
</dbReference>
<evidence type="ECO:0000313" key="1">
    <source>
        <dbReference type="EMBL" id="KAH6592905.1"/>
    </source>
</evidence>
<organism evidence="1 2">
    <name type="scientific">Batrachochytrium salamandrivorans</name>
    <dbReference type="NCBI Taxonomy" id="1357716"/>
    <lineage>
        <taxon>Eukaryota</taxon>
        <taxon>Fungi</taxon>
        <taxon>Fungi incertae sedis</taxon>
        <taxon>Chytridiomycota</taxon>
        <taxon>Chytridiomycota incertae sedis</taxon>
        <taxon>Chytridiomycetes</taxon>
        <taxon>Rhizophydiales</taxon>
        <taxon>Rhizophydiales incertae sedis</taxon>
        <taxon>Batrachochytrium</taxon>
    </lineage>
</organism>